<comment type="caution">
    <text evidence="2">The sequence shown here is derived from an EMBL/GenBank/DDBJ whole genome shotgun (WGS) entry which is preliminary data.</text>
</comment>
<dbReference type="EMBL" id="JBHSMR010000001">
    <property type="protein sequence ID" value="MFC5476557.1"/>
    <property type="molecule type" value="Genomic_DNA"/>
</dbReference>
<gene>
    <name evidence="2" type="ORF">ACFPQ5_00035</name>
</gene>
<evidence type="ECO:0000313" key="3">
    <source>
        <dbReference type="Proteomes" id="UP001596101"/>
    </source>
</evidence>
<reference evidence="3" key="1">
    <citation type="journal article" date="2019" name="Int. J. Syst. Evol. Microbiol.">
        <title>The Global Catalogue of Microorganisms (GCM) 10K type strain sequencing project: providing services to taxonomists for standard genome sequencing and annotation.</title>
        <authorList>
            <consortium name="The Broad Institute Genomics Platform"/>
            <consortium name="The Broad Institute Genome Sequencing Center for Infectious Disease"/>
            <person name="Wu L."/>
            <person name="Ma J."/>
        </authorList>
    </citation>
    <scope>NUCLEOTIDE SEQUENCE [LARGE SCALE GENOMIC DNA]</scope>
    <source>
        <strain evidence="3">CCUG 43111</strain>
    </source>
</reference>
<sequence length="486" mass="50376">MSKGSAPPAPDYVGAAKATAEGNLQNLNQQTAANRPDQYTPWGSSTWTSTPGADGTTSWTNNIVLTPEEQQALNSQQKIQQNQSQLAQAMQGQVASQMANGFTAPSMSSYMNGVPSINSNFQGFSPSGVGSVDQSHINANGYTGQYQGINQSFNSSAGPLQTSAAGAQVNTDPNAFTSGAGSVNLNAPQFDQATADAGTQAAYKASTGLLTDQWAQDTKNLDSQLRIQGLTPGTEAYNNAMQNTLRVQGQQKDQLANQAVLTGNQLANTNYASALAGYSARNAAQGQAFNQGLSSFGAANTAIGQQFGQNLSNAQLNNSASAQQQGQDLNAFNANNMAATQSLQNGLSQYASALQGQSAYNSAAGQAYSQALGSYGVNQQAQLNSNAAQQQSYAQAMQQYQTAYQDAYQNYLQPLNSMNAVLTGQQVNMPQMPGFTAAGYTPGTDYSSAASSLGQYNSGVAAQNAANSSSTMGTIGSLAMAAAVAY</sequence>
<proteinExistence type="predicted"/>
<evidence type="ECO:0000313" key="2">
    <source>
        <dbReference type="EMBL" id="MFC5476557.1"/>
    </source>
</evidence>
<dbReference type="Proteomes" id="UP001596101">
    <property type="component" value="Unassembled WGS sequence"/>
</dbReference>
<name>A0ABW0MHY5_9BURK</name>
<evidence type="ECO:0000256" key="1">
    <source>
        <dbReference type="SAM" id="MobiDB-lite"/>
    </source>
</evidence>
<feature type="compositionally biased region" description="Low complexity" evidence="1">
    <location>
        <begin position="40"/>
        <end position="52"/>
    </location>
</feature>
<accession>A0ABW0MHY5</accession>
<protein>
    <submittedName>
        <fullName evidence="2">Uncharacterized protein</fullName>
    </submittedName>
</protein>
<feature type="region of interest" description="Disordered" evidence="1">
    <location>
        <begin position="1"/>
        <end position="59"/>
    </location>
</feature>
<dbReference type="RefSeq" id="WP_379750656.1">
    <property type="nucleotide sequence ID" value="NZ_JBHSMR010000001.1"/>
</dbReference>
<organism evidence="2 3">
    <name type="scientific">Massilia suwonensis</name>
    <dbReference type="NCBI Taxonomy" id="648895"/>
    <lineage>
        <taxon>Bacteria</taxon>
        <taxon>Pseudomonadati</taxon>
        <taxon>Pseudomonadota</taxon>
        <taxon>Betaproteobacteria</taxon>
        <taxon>Burkholderiales</taxon>
        <taxon>Oxalobacteraceae</taxon>
        <taxon>Telluria group</taxon>
        <taxon>Massilia</taxon>
    </lineage>
</organism>
<keyword evidence="3" id="KW-1185">Reference proteome</keyword>